<keyword evidence="1" id="KW-0560">Oxidoreductase</keyword>
<evidence type="ECO:0000313" key="3">
    <source>
        <dbReference type="EMBL" id="SEO65974.1"/>
    </source>
</evidence>
<dbReference type="OrthoDB" id="3693562at2"/>
<reference evidence="3 4" key="1">
    <citation type="submission" date="2016-10" db="EMBL/GenBank/DDBJ databases">
        <authorList>
            <person name="de Groot N.N."/>
        </authorList>
    </citation>
    <scope>NUCLEOTIDE SEQUENCE [LARGE SCALE GENOMIC DNA]</scope>
    <source>
        <strain evidence="3 4">DSM 44993</strain>
    </source>
</reference>
<evidence type="ECO:0000256" key="1">
    <source>
        <dbReference type="ARBA" id="ARBA00023002"/>
    </source>
</evidence>
<organism evidence="3 4">
    <name type="scientific">Amycolatopsis saalfeldensis</name>
    <dbReference type="NCBI Taxonomy" id="394193"/>
    <lineage>
        <taxon>Bacteria</taxon>
        <taxon>Bacillati</taxon>
        <taxon>Actinomycetota</taxon>
        <taxon>Actinomycetes</taxon>
        <taxon>Pseudonocardiales</taxon>
        <taxon>Pseudonocardiaceae</taxon>
        <taxon>Amycolatopsis</taxon>
    </lineage>
</organism>
<dbReference type="GO" id="GO:0016627">
    <property type="term" value="F:oxidoreductase activity, acting on the CH-CH group of donors"/>
    <property type="evidence" value="ECO:0007669"/>
    <property type="project" value="TreeGrafter"/>
</dbReference>
<dbReference type="PANTHER" id="PTHR35176:SF6">
    <property type="entry name" value="HEME OXYGENASE HI_0854-RELATED"/>
    <property type="match status" value="1"/>
</dbReference>
<dbReference type="STRING" id="394193.SAMN04489732_101801"/>
<dbReference type="InterPro" id="IPR024031">
    <property type="entry name" value="MSMEG_5819/OxyR"/>
</dbReference>
<dbReference type="InterPro" id="IPR052019">
    <property type="entry name" value="F420H2_bilvrd_red/Heme_oxyg"/>
</dbReference>
<dbReference type="Pfam" id="PF01243">
    <property type="entry name" value="PNPOx_N"/>
    <property type="match status" value="1"/>
</dbReference>
<dbReference type="PANTHER" id="PTHR35176">
    <property type="entry name" value="HEME OXYGENASE HI_0854-RELATED"/>
    <property type="match status" value="1"/>
</dbReference>
<dbReference type="RefSeq" id="WP_091612441.1">
    <property type="nucleotide sequence ID" value="NZ_FOEF01000001.1"/>
</dbReference>
<dbReference type="Gene3D" id="2.30.110.10">
    <property type="entry name" value="Electron Transport, Fmn-binding Protein, Chain A"/>
    <property type="match status" value="1"/>
</dbReference>
<proteinExistence type="predicted"/>
<dbReference type="EMBL" id="FOEF01000001">
    <property type="protein sequence ID" value="SEO65974.1"/>
    <property type="molecule type" value="Genomic_DNA"/>
</dbReference>
<protein>
    <submittedName>
        <fullName evidence="3">Pyridoxamine 5'-phosphate oxidase family protein</fullName>
    </submittedName>
</protein>
<dbReference type="NCBIfam" id="TIGR04023">
    <property type="entry name" value="PPOX_MSMEG_5819"/>
    <property type="match status" value="1"/>
</dbReference>
<dbReference type="Proteomes" id="UP000198582">
    <property type="component" value="Unassembled WGS sequence"/>
</dbReference>
<dbReference type="InterPro" id="IPR012349">
    <property type="entry name" value="Split_barrel_FMN-bd"/>
</dbReference>
<evidence type="ECO:0000259" key="2">
    <source>
        <dbReference type="Pfam" id="PF01243"/>
    </source>
</evidence>
<dbReference type="AlphaFoldDB" id="A0A1H8RIJ3"/>
<evidence type="ECO:0000313" key="4">
    <source>
        <dbReference type="Proteomes" id="UP000198582"/>
    </source>
</evidence>
<dbReference type="SUPFAM" id="SSF50475">
    <property type="entry name" value="FMN-binding split barrel"/>
    <property type="match status" value="1"/>
</dbReference>
<accession>A0A1H8RIJ3</accession>
<dbReference type="InterPro" id="IPR011576">
    <property type="entry name" value="Pyridox_Oxase_N"/>
</dbReference>
<dbReference type="GO" id="GO:0005829">
    <property type="term" value="C:cytosol"/>
    <property type="evidence" value="ECO:0007669"/>
    <property type="project" value="TreeGrafter"/>
</dbReference>
<dbReference type="GO" id="GO:0070967">
    <property type="term" value="F:coenzyme F420 binding"/>
    <property type="evidence" value="ECO:0007669"/>
    <property type="project" value="TreeGrafter"/>
</dbReference>
<sequence length="136" mass="15130">MFTEAEIAYLAEQGLGRIATQQPGGTLQVSPVAFTYNDEAKAIDVTGYNLTRSRKYRNVADNGRVAFVVDDRPSLAPMRIRCLEIRGHAEVVTDVFETDGHLDGAVIRIHPERIISMGIDDPDHEPLELKPNNRDV</sequence>
<name>A0A1H8RIJ3_9PSEU</name>
<keyword evidence="4" id="KW-1185">Reference proteome</keyword>
<feature type="domain" description="Pyridoxamine 5'-phosphate oxidase N-terminal" evidence="2">
    <location>
        <begin position="6"/>
        <end position="95"/>
    </location>
</feature>
<gene>
    <name evidence="3" type="ORF">SAMN04489732_101801</name>
</gene>